<dbReference type="EMBL" id="WVUD01000015">
    <property type="protein sequence ID" value="MYL83504.1"/>
    <property type="molecule type" value="Genomic_DNA"/>
</dbReference>
<dbReference type="AlphaFoldDB" id="A0A7C9ILT0"/>
<keyword evidence="2" id="KW-1185">Reference proteome</keyword>
<dbReference type="OrthoDB" id="5459171at2"/>
<dbReference type="InterPro" id="IPR019621">
    <property type="entry name" value="DUF2491"/>
</dbReference>
<protein>
    <submittedName>
        <fullName evidence="1">DUF2491 family protein</fullName>
    </submittedName>
</protein>
<proteinExistence type="predicted"/>
<organism evidence="1 2">
    <name type="scientific">Solidesulfovibrio aerotolerans</name>
    <dbReference type="NCBI Taxonomy" id="295255"/>
    <lineage>
        <taxon>Bacteria</taxon>
        <taxon>Pseudomonadati</taxon>
        <taxon>Thermodesulfobacteriota</taxon>
        <taxon>Desulfovibrionia</taxon>
        <taxon>Desulfovibrionales</taxon>
        <taxon>Desulfovibrionaceae</taxon>
        <taxon>Solidesulfovibrio</taxon>
    </lineage>
</organism>
<reference evidence="1 2" key="1">
    <citation type="submission" date="2020-01" db="EMBL/GenBank/DDBJ databases">
        <title>Genome sequence of Desulfovibrio aerotolerans DSM 16695(T).</title>
        <authorList>
            <person name="Karnachuk O."/>
            <person name="Avakyan M."/>
            <person name="Mardanov A."/>
            <person name="Kadnikov V."/>
            <person name="Ravin N."/>
        </authorList>
    </citation>
    <scope>NUCLEOTIDE SEQUENCE [LARGE SCALE GENOMIC DNA]</scope>
    <source>
        <strain evidence="1 2">DSM 16695</strain>
    </source>
</reference>
<comment type="caution">
    <text evidence="1">The sequence shown here is derived from an EMBL/GenBank/DDBJ whole genome shotgun (WGS) entry which is preliminary data.</text>
</comment>
<name>A0A7C9ILT0_9BACT</name>
<accession>A0A7C9ILT0</accession>
<evidence type="ECO:0000313" key="1">
    <source>
        <dbReference type="EMBL" id="MYL83504.1"/>
    </source>
</evidence>
<dbReference type="Proteomes" id="UP000482487">
    <property type="component" value="Unassembled WGS sequence"/>
</dbReference>
<gene>
    <name evidence="1" type="ORF">GTA51_10245</name>
</gene>
<sequence>MFFGKRSAPDNHPDYPRFPLDLRIGAILAVDVAEALRFEGLGLTLALPQGELLVDALSSTALFGLTLVRAYAKQGENAYLFQFNLDAAGALNDISFFHLLQEIRPASAADWGLWLDAGGLIGGKDLNAPNGQTYLRQWGDGDYAPPVEAAELIFTDPKAPPRLVSHQMHLYARTVGEENENMLVSADTEPEAALVRAWIGLDLTPYGVKVY</sequence>
<dbReference type="RefSeq" id="WP_160960827.1">
    <property type="nucleotide sequence ID" value="NZ_WVUD01000015.1"/>
</dbReference>
<evidence type="ECO:0000313" key="2">
    <source>
        <dbReference type="Proteomes" id="UP000482487"/>
    </source>
</evidence>
<dbReference type="Pfam" id="PF10679">
    <property type="entry name" value="DUF2491"/>
    <property type="match status" value="1"/>
</dbReference>